<sequence length="319" mass="34440">MFGFRHNRLNSRGFTLVELLVVIAIIGILVGLLLPAVQAAREAARRMQCSNNIKQIGLAVHNYHDTFKTFPPGALLPGTNCNTVAPSEPIMNHTAYQMLLPFLELNNLYEKFNFSLPSGKSLYVGANGCAAATPTTDQLALVTSPVAAFLCPSDPGPEQGDDNHSFSMAKTAYRTSYALVSHQNDPSWTKSWKAETHPAKGVWGPNGAARFRDITDGTSNTCAIVEAPLQKKGGEKWNGPYWNTYTYTYWAVIYNRGLNVIVADTPPGVTRNGAGSSHVSGAMIMLCDGSVRFLSENVDQIGVLNALVSARGGEVLASF</sequence>
<dbReference type="InterPro" id="IPR012902">
    <property type="entry name" value="N_methyl_site"/>
</dbReference>
<dbReference type="PANTHER" id="PTHR30093:SF2">
    <property type="entry name" value="TYPE II SECRETION SYSTEM PROTEIN H"/>
    <property type="match status" value="1"/>
</dbReference>
<keyword evidence="3" id="KW-1185">Reference proteome</keyword>
<feature type="domain" description="DUF1559" evidence="1">
    <location>
        <begin position="38"/>
        <end position="300"/>
    </location>
</feature>
<dbReference type="AlphaFoldDB" id="A0A517LX50"/>
<evidence type="ECO:0000259" key="1">
    <source>
        <dbReference type="Pfam" id="PF07596"/>
    </source>
</evidence>
<dbReference type="Pfam" id="PF07963">
    <property type="entry name" value="N_methyl"/>
    <property type="match status" value="1"/>
</dbReference>
<dbReference type="Proteomes" id="UP000319557">
    <property type="component" value="Chromosome"/>
</dbReference>
<dbReference type="PANTHER" id="PTHR30093">
    <property type="entry name" value="GENERAL SECRETION PATHWAY PROTEIN G"/>
    <property type="match status" value="1"/>
</dbReference>
<dbReference type="Pfam" id="PF07596">
    <property type="entry name" value="SBP_bac_10"/>
    <property type="match status" value="1"/>
</dbReference>
<organism evidence="2 3">
    <name type="scientific">Rosistilla ulvae</name>
    <dbReference type="NCBI Taxonomy" id="1930277"/>
    <lineage>
        <taxon>Bacteria</taxon>
        <taxon>Pseudomonadati</taxon>
        <taxon>Planctomycetota</taxon>
        <taxon>Planctomycetia</taxon>
        <taxon>Pirellulales</taxon>
        <taxon>Pirellulaceae</taxon>
        <taxon>Rosistilla</taxon>
    </lineage>
</organism>
<protein>
    <recommendedName>
        <fullName evidence="1">DUF1559 domain-containing protein</fullName>
    </recommendedName>
</protein>
<dbReference type="InterPro" id="IPR027558">
    <property type="entry name" value="Pre_pil_HX9DG_C"/>
</dbReference>
<reference evidence="2 3" key="1">
    <citation type="submission" date="2019-02" db="EMBL/GenBank/DDBJ databases">
        <title>Deep-cultivation of Planctomycetes and their phenomic and genomic characterization uncovers novel biology.</title>
        <authorList>
            <person name="Wiegand S."/>
            <person name="Jogler M."/>
            <person name="Boedeker C."/>
            <person name="Pinto D."/>
            <person name="Vollmers J."/>
            <person name="Rivas-Marin E."/>
            <person name="Kohn T."/>
            <person name="Peeters S.H."/>
            <person name="Heuer A."/>
            <person name="Rast P."/>
            <person name="Oberbeckmann S."/>
            <person name="Bunk B."/>
            <person name="Jeske O."/>
            <person name="Meyerdierks A."/>
            <person name="Storesund J.E."/>
            <person name="Kallscheuer N."/>
            <person name="Luecker S."/>
            <person name="Lage O.M."/>
            <person name="Pohl T."/>
            <person name="Merkel B.J."/>
            <person name="Hornburger P."/>
            <person name="Mueller R.-W."/>
            <person name="Bruemmer F."/>
            <person name="Labrenz M."/>
            <person name="Spormann A.M."/>
            <person name="Op den Camp H."/>
            <person name="Overmann J."/>
            <person name="Amann R."/>
            <person name="Jetten M.S.M."/>
            <person name="Mascher T."/>
            <person name="Medema M.H."/>
            <person name="Devos D.P."/>
            <person name="Kaster A.-K."/>
            <person name="Ovreas L."/>
            <person name="Rohde M."/>
            <person name="Galperin M.Y."/>
            <person name="Jogler C."/>
        </authorList>
    </citation>
    <scope>NUCLEOTIDE SEQUENCE [LARGE SCALE GENOMIC DNA]</scope>
    <source>
        <strain evidence="2 3">EC9</strain>
    </source>
</reference>
<dbReference type="NCBIfam" id="TIGR04294">
    <property type="entry name" value="pre_pil_HX9DG"/>
    <property type="match status" value="1"/>
</dbReference>
<dbReference type="InterPro" id="IPR045584">
    <property type="entry name" value="Pilin-like"/>
</dbReference>
<evidence type="ECO:0000313" key="2">
    <source>
        <dbReference type="EMBL" id="QDS87197.1"/>
    </source>
</evidence>
<name>A0A517LX50_9BACT</name>
<proteinExistence type="predicted"/>
<dbReference type="Gene3D" id="3.30.700.10">
    <property type="entry name" value="Glycoprotein, Type 4 Pilin"/>
    <property type="match status" value="1"/>
</dbReference>
<dbReference type="PROSITE" id="PS00409">
    <property type="entry name" value="PROKAR_NTER_METHYL"/>
    <property type="match status" value="1"/>
</dbReference>
<dbReference type="SUPFAM" id="SSF54523">
    <property type="entry name" value="Pili subunits"/>
    <property type="match status" value="1"/>
</dbReference>
<dbReference type="InterPro" id="IPR011453">
    <property type="entry name" value="DUF1559"/>
</dbReference>
<dbReference type="NCBIfam" id="TIGR02532">
    <property type="entry name" value="IV_pilin_GFxxxE"/>
    <property type="match status" value="1"/>
</dbReference>
<gene>
    <name evidence="2" type="ORF">EC9_13750</name>
</gene>
<dbReference type="OrthoDB" id="241095at2"/>
<evidence type="ECO:0000313" key="3">
    <source>
        <dbReference type="Proteomes" id="UP000319557"/>
    </source>
</evidence>
<dbReference type="EMBL" id="CP036261">
    <property type="protein sequence ID" value="QDS87197.1"/>
    <property type="molecule type" value="Genomic_DNA"/>
</dbReference>
<dbReference type="KEGG" id="ruv:EC9_13750"/>
<dbReference type="RefSeq" id="WP_145343388.1">
    <property type="nucleotide sequence ID" value="NZ_CP036261.1"/>
</dbReference>
<accession>A0A517LX50</accession>